<keyword evidence="5 6" id="KW-0472">Membrane</keyword>
<keyword evidence="3 6" id="KW-0812">Transmembrane</keyword>
<protein>
    <submittedName>
        <fullName evidence="7">Membrane protein</fullName>
    </submittedName>
</protein>
<dbReference type="GO" id="GO:0005886">
    <property type="term" value="C:plasma membrane"/>
    <property type="evidence" value="ECO:0007669"/>
    <property type="project" value="UniProtKB-SubCell"/>
</dbReference>
<dbReference type="Pfam" id="PF03631">
    <property type="entry name" value="Virul_fac_BrkB"/>
    <property type="match status" value="1"/>
</dbReference>
<name>A0A380RVW2_FIBSU</name>
<dbReference type="Proteomes" id="UP000255423">
    <property type="component" value="Unassembled WGS sequence"/>
</dbReference>
<evidence type="ECO:0000256" key="3">
    <source>
        <dbReference type="ARBA" id="ARBA00022692"/>
    </source>
</evidence>
<feature type="transmembrane region" description="Helical" evidence="6">
    <location>
        <begin position="191"/>
        <end position="219"/>
    </location>
</feature>
<gene>
    <name evidence="7" type="ORF">SAMN05661053_0943</name>
</gene>
<dbReference type="PANTHER" id="PTHR30213">
    <property type="entry name" value="INNER MEMBRANE PROTEIN YHJD"/>
    <property type="match status" value="1"/>
</dbReference>
<dbReference type="InterPro" id="IPR017039">
    <property type="entry name" value="Virul_fac_BrkB"/>
</dbReference>
<dbReference type="AlphaFoldDB" id="A0A380RVW2"/>
<feature type="transmembrane region" description="Helical" evidence="6">
    <location>
        <begin position="269"/>
        <end position="291"/>
    </location>
</feature>
<feature type="transmembrane region" description="Helical" evidence="6">
    <location>
        <begin position="110"/>
        <end position="129"/>
    </location>
</feature>
<dbReference type="PANTHER" id="PTHR30213:SF0">
    <property type="entry name" value="UPF0761 MEMBRANE PROTEIN YIHY"/>
    <property type="match status" value="1"/>
</dbReference>
<sequence length="321" mass="36467">MPHWWKNFSWEWLFDHIAARSPTFVKIMVVTGKSFLYYHGMTRAASLTYTTLVAVVPLLIMLTSITLAVGFGNFISDYLPIVIDMLNLDWPTEQIMDIVENAEHIPIKKLGFIGAGGLFVTFILAFGSLETNFNVIWENKTSRTLIRQIKIYTPFLLIGAAVVGMFAGFVNHVQNVLKVIIVDGFHFSPEVIKALITVFWYSAFHIAALLVIFIMLYALPARPAGHKPYTRRKLFLASMLSTLLSWLAINIYVKILMLIQTAMVTRMSIFYGSLAFIPLFLFLLFGVWSIILCGNSLVWTICHWPAVSTKNWRWEGNTDGL</sequence>
<feature type="transmembrane region" description="Helical" evidence="6">
    <location>
        <begin position="47"/>
        <end position="75"/>
    </location>
</feature>
<reference evidence="7 8" key="1">
    <citation type="submission" date="2017-08" db="EMBL/GenBank/DDBJ databases">
        <authorList>
            <person name="de Groot N.N."/>
        </authorList>
    </citation>
    <scope>NUCLEOTIDE SEQUENCE [LARGE SCALE GENOMIC DNA]</scope>
    <source>
        <strain evidence="7 8">HM2</strain>
    </source>
</reference>
<evidence type="ECO:0000256" key="1">
    <source>
        <dbReference type="ARBA" id="ARBA00004651"/>
    </source>
</evidence>
<proteinExistence type="predicted"/>
<feature type="transmembrane region" description="Helical" evidence="6">
    <location>
        <begin position="149"/>
        <end position="170"/>
    </location>
</feature>
<evidence type="ECO:0000256" key="5">
    <source>
        <dbReference type="ARBA" id="ARBA00023136"/>
    </source>
</evidence>
<comment type="subcellular location">
    <subcellularLocation>
        <location evidence="1">Cell membrane</location>
        <topology evidence="1">Multi-pass membrane protein</topology>
    </subcellularLocation>
</comment>
<evidence type="ECO:0000256" key="2">
    <source>
        <dbReference type="ARBA" id="ARBA00022475"/>
    </source>
</evidence>
<organism evidence="7 8">
    <name type="scientific">Fibrobacter succinogenes</name>
    <name type="common">Bacteroides succinogenes</name>
    <dbReference type="NCBI Taxonomy" id="833"/>
    <lineage>
        <taxon>Bacteria</taxon>
        <taxon>Pseudomonadati</taxon>
        <taxon>Fibrobacterota</taxon>
        <taxon>Fibrobacteria</taxon>
        <taxon>Fibrobacterales</taxon>
        <taxon>Fibrobacteraceae</taxon>
        <taxon>Fibrobacter</taxon>
    </lineage>
</organism>
<evidence type="ECO:0000256" key="4">
    <source>
        <dbReference type="ARBA" id="ARBA00022989"/>
    </source>
</evidence>
<keyword evidence="2" id="KW-1003">Cell membrane</keyword>
<evidence type="ECO:0000313" key="7">
    <source>
        <dbReference type="EMBL" id="SUQ19703.1"/>
    </source>
</evidence>
<dbReference type="EMBL" id="UHJL01000001">
    <property type="protein sequence ID" value="SUQ19703.1"/>
    <property type="molecule type" value="Genomic_DNA"/>
</dbReference>
<accession>A0A380RVW2</accession>
<feature type="transmembrane region" description="Helical" evidence="6">
    <location>
        <begin position="234"/>
        <end position="257"/>
    </location>
</feature>
<evidence type="ECO:0000313" key="8">
    <source>
        <dbReference type="Proteomes" id="UP000255423"/>
    </source>
</evidence>
<keyword evidence="4 6" id="KW-1133">Transmembrane helix</keyword>
<evidence type="ECO:0000256" key="6">
    <source>
        <dbReference type="SAM" id="Phobius"/>
    </source>
</evidence>